<dbReference type="InterPro" id="IPR045886">
    <property type="entry name" value="ThiF/MoeB/HesA"/>
</dbReference>
<dbReference type="InterPro" id="IPR000594">
    <property type="entry name" value="ThiF_NAD_FAD-bd"/>
</dbReference>
<dbReference type="GO" id="GO:0004792">
    <property type="term" value="F:thiosulfate-cyanide sulfurtransferase activity"/>
    <property type="evidence" value="ECO:0007669"/>
    <property type="project" value="TreeGrafter"/>
</dbReference>
<dbReference type="CDD" id="cd00757">
    <property type="entry name" value="ThiF_MoeB_HesA_family"/>
    <property type="match status" value="1"/>
</dbReference>
<keyword evidence="3" id="KW-0548">Nucleotidyltransferase</keyword>
<organism evidence="3 4">
    <name type="scientific">Methanospirillum lacunae</name>
    <dbReference type="NCBI Taxonomy" id="668570"/>
    <lineage>
        <taxon>Archaea</taxon>
        <taxon>Methanobacteriati</taxon>
        <taxon>Methanobacteriota</taxon>
        <taxon>Stenosarchaea group</taxon>
        <taxon>Methanomicrobia</taxon>
        <taxon>Methanomicrobiales</taxon>
        <taxon>Methanospirillaceae</taxon>
        <taxon>Methanospirillum</taxon>
    </lineage>
</organism>
<dbReference type="Pfam" id="PF00899">
    <property type="entry name" value="ThiF"/>
    <property type="match status" value="1"/>
</dbReference>
<dbReference type="PANTHER" id="PTHR10953">
    <property type="entry name" value="UBIQUITIN-ACTIVATING ENZYME E1"/>
    <property type="match status" value="1"/>
</dbReference>
<dbReference type="Proteomes" id="UP000245657">
    <property type="component" value="Unassembled WGS sequence"/>
</dbReference>
<dbReference type="SUPFAM" id="SSF69572">
    <property type="entry name" value="Activating enzymes of the ubiquitin-like proteins"/>
    <property type="match status" value="1"/>
</dbReference>
<sequence length="240" mass="25825">MNTTSTRYSRQLPLFGREGQQKLADATVFIAGAGGLGSPVACYLAMAGIGELIIVDDDQVQESNLNRQFLHANRNIGMRKVYSAAETLTALNPDLTITAIPERITAETIESQTGDADILVDATDNFETRYLLNKAAFQSGIPLVHGAVEGFSGQLTTILPWETPCLSCLFHRAPPERDTPVIGATAGVIGSLQAMEVIKYITGSGRLIAGRLLIWDGLSGRSDYLTLSARPDCPVCQTLR</sequence>
<evidence type="ECO:0000313" key="4">
    <source>
        <dbReference type="Proteomes" id="UP000245657"/>
    </source>
</evidence>
<keyword evidence="3" id="KW-0808">Transferase</keyword>
<keyword evidence="4" id="KW-1185">Reference proteome</keyword>
<feature type="domain" description="THIF-type NAD/FAD binding fold" evidence="2">
    <location>
        <begin position="8"/>
        <end position="235"/>
    </location>
</feature>
<gene>
    <name evidence="3" type="ORF">DK846_12160</name>
</gene>
<evidence type="ECO:0000313" key="3">
    <source>
        <dbReference type="EMBL" id="PWR71601.1"/>
    </source>
</evidence>
<dbReference type="AlphaFoldDB" id="A0A2V2N7R0"/>
<name>A0A2V2N7R0_9EURY</name>
<evidence type="ECO:0000256" key="1">
    <source>
        <dbReference type="ARBA" id="ARBA00009919"/>
    </source>
</evidence>
<dbReference type="EMBL" id="QGMY01000008">
    <property type="protein sequence ID" value="PWR71601.1"/>
    <property type="molecule type" value="Genomic_DNA"/>
</dbReference>
<dbReference type="GeneID" id="97550241"/>
<dbReference type="GO" id="GO:0008641">
    <property type="term" value="F:ubiquitin-like modifier activating enzyme activity"/>
    <property type="evidence" value="ECO:0007669"/>
    <property type="project" value="InterPro"/>
</dbReference>
<evidence type="ECO:0000259" key="2">
    <source>
        <dbReference type="Pfam" id="PF00899"/>
    </source>
</evidence>
<reference evidence="3 4" key="1">
    <citation type="submission" date="2018-05" db="EMBL/GenBank/DDBJ databases">
        <title>Draft genome of Methanospirillum lacunae Ki8-1.</title>
        <authorList>
            <person name="Dueholm M.S."/>
            <person name="Nielsen P.H."/>
            <person name="Bakmann L.F."/>
            <person name="Otzen D.E."/>
        </authorList>
    </citation>
    <scope>NUCLEOTIDE SEQUENCE [LARGE SCALE GENOMIC DNA]</scope>
    <source>
        <strain evidence="3 4">Ki8-1</strain>
    </source>
</reference>
<dbReference type="GO" id="GO:0005737">
    <property type="term" value="C:cytoplasm"/>
    <property type="evidence" value="ECO:0007669"/>
    <property type="project" value="TreeGrafter"/>
</dbReference>
<dbReference type="PANTHER" id="PTHR10953:SF102">
    <property type="entry name" value="ADENYLYLTRANSFERASE AND SULFURTRANSFERASE MOCS3"/>
    <property type="match status" value="1"/>
</dbReference>
<dbReference type="FunFam" id="3.40.50.720:FF:000080">
    <property type="entry name" value="Thiazole biosynthesis adenylyltransferase ThiF"/>
    <property type="match status" value="1"/>
</dbReference>
<dbReference type="RefSeq" id="WP_109969220.1">
    <property type="nucleotide sequence ID" value="NZ_CP176093.1"/>
</dbReference>
<proteinExistence type="inferred from homology"/>
<dbReference type="InterPro" id="IPR035985">
    <property type="entry name" value="Ubiquitin-activating_enz"/>
</dbReference>
<dbReference type="OrthoDB" id="7915at2157"/>
<dbReference type="GO" id="GO:0016779">
    <property type="term" value="F:nucleotidyltransferase activity"/>
    <property type="evidence" value="ECO:0007669"/>
    <property type="project" value="UniProtKB-KW"/>
</dbReference>
<accession>A0A2V2N7R0</accession>
<comment type="similarity">
    <text evidence="1">Belongs to the HesA/MoeB/ThiF family.</text>
</comment>
<comment type="caution">
    <text evidence="3">The sequence shown here is derived from an EMBL/GenBank/DDBJ whole genome shotgun (WGS) entry which is preliminary data.</text>
</comment>
<protein>
    <submittedName>
        <fullName evidence="3">Adenylyltransferase</fullName>
    </submittedName>
</protein>
<dbReference type="Gene3D" id="3.40.50.720">
    <property type="entry name" value="NAD(P)-binding Rossmann-like Domain"/>
    <property type="match status" value="1"/>
</dbReference>